<organism evidence="2 3">
    <name type="scientific">Sphagnum jensenii</name>
    <dbReference type="NCBI Taxonomy" id="128206"/>
    <lineage>
        <taxon>Eukaryota</taxon>
        <taxon>Viridiplantae</taxon>
        <taxon>Streptophyta</taxon>
        <taxon>Embryophyta</taxon>
        <taxon>Bryophyta</taxon>
        <taxon>Sphagnophytina</taxon>
        <taxon>Sphagnopsida</taxon>
        <taxon>Sphagnales</taxon>
        <taxon>Sphagnaceae</taxon>
        <taxon>Sphagnum</taxon>
    </lineage>
</organism>
<dbReference type="EMBL" id="OZ020100">
    <property type="protein sequence ID" value="CAK9273619.1"/>
    <property type="molecule type" value="Genomic_DNA"/>
</dbReference>
<proteinExistence type="predicted"/>
<evidence type="ECO:0000313" key="2">
    <source>
        <dbReference type="EMBL" id="CAK9273619.1"/>
    </source>
</evidence>
<dbReference type="InterPro" id="IPR032174">
    <property type="entry name" value="Aquarius_N"/>
</dbReference>
<evidence type="ECO:0000259" key="1">
    <source>
        <dbReference type="Pfam" id="PF16399"/>
    </source>
</evidence>
<sequence length="234" mass="25943">MLKCASSCPEVGITAASECPLPWLSSETILLHKLIVTMQILQADVPHMRGPRPAGLENLGVCTVIFANDNKEMVDNDTEAIKNAAEDTGPSVEPMSLLYCEQLQRFVWALVEDAEVVVKSRISALYAHPRGHLFSQLSDLLYFCEGYEVNDQTGTQLSDDEVLLAPSSHLQALQCLVFKQVPKPGTFLDQTTEVMLYSAFANRELMLCSMADLVWCSWSMAMYGGYSSKDCFKD</sequence>
<gene>
    <name evidence="2" type="ORF">CSSPJE1EN1_LOCUS19097</name>
</gene>
<keyword evidence="3" id="KW-1185">Reference proteome</keyword>
<reference evidence="2" key="1">
    <citation type="submission" date="2024-02" db="EMBL/GenBank/DDBJ databases">
        <authorList>
            <consortium name="ELIXIR-Norway"/>
            <consortium name="Elixir Norway"/>
        </authorList>
    </citation>
    <scope>NUCLEOTIDE SEQUENCE</scope>
</reference>
<accession>A0ABP0X3F2</accession>
<dbReference type="Proteomes" id="UP001497444">
    <property type="component" value="Chromosome 5"/>
</dbReference>
<name>A0ABP0X3F2_9BRYO</name>
<feature type="domain" description="RNA helicase aquarius N-terminal" evidence="1">
    <location>
        <begin position="104"/>
        <end position="182"/>
    </location>
</feature>
<protein>
    <recommendedName>
        <fullName evidence="1">RNA helicase aquarius N-terminal domain-containing protein</fullName>
    </recommendedName>
</protein>
<dbReference type="Pfam" id="PF16399">
    <property type="entry name" value="Aquarius_N_1st"/>
    <property type="match status" value="1"/>
</dbReference>
<evidence type="ECO:0000313" key="3">
    <source>
        <dbReference type="Proteomes" id="UP001497444"/>
    </source>
</evidence>